<evidence type="ECO:0000256" key="1">
    <source>
        <dbReference type="PIRSR" id="PIRSR031051-3"/>
    </source>
</evidence>
<organism evidence="2 3">
    <name type="scientific">Entomortierella chlamydospora</name>
    <dbReference type="NCBI Taxonomy" id="101097"/>
    <lineage>
        <taxon>Eukaryota</taxon>
        <taxon>Fungi</taxon>
        <taxon>Fungi incertae sedis</taxon>
        <taxon>Mucoromycota</taxon>
        <taxon>Mortierellomycotina</taxon>
        <taxon>Mortierellomycetes</taxon>
        <taxon>Mortierellales</taxon>
        <taxon>Mortierellaceae</taxon>
        <taxon>Entomortierella</taxon>
    </lineage>
</organism>
<dbReference type="InterPro" id="IPR023214">
    <property type="entry name" value="HAD_sf"/>
</dbReference>
<proteinExistence type="predicted"/>
<reference evidence="2" key="1">
    <citation type="journal article" date="2020" name="Fungal Divers.">
        <title>Resolving the Mortierellaceae phylogeny through synthesis of multi-gene phylogenetics and phylogenomics.</title>
        <authorList>
            <person name="Vandepol N."/>
            <person name="Liber J."/>
            <person name="Desiro A."/>
            <person name="Na H."/>
            <person name="Kennedy M."/>
            <person name="Barry K."/>
            <person name="Grigoriev I.V."/>
            <person name="Miller A.N."/>
            <person name="O'Donnell K."/>
            <person name="Stajich J.E."/>
            <person name="Bonito G."/>
        </authorList>
    </citation>
    <scope>NUCLEOTIDE SEQUENCE</scope>
    <source>
        <strain evidence="2">NRRL 2769</strain>
    </source>
</reference>
<dbReference type="PANTHER" id="PTHR20889">
    <property type="entry name" value="PHOSPHATASE, ORPHAN 1, 2"/>
    <property type="match status" value="1"/>
</dbReference>
<keyword evidence="1" id="KW-0460">Magnesium</keyword>
<dbReference type="PIRSF" id="PIRSF031051">
    <property type="entry name" value="PyrdxlP_Pase_PHOSPHO2"/>
    <property type="match status" value="1"/>
</dbReference>
<evidence type="ECO:0000313" key="2">
    <source>
        <dbReference type="EMBL" id="KAF9995716.1"/>
    </source>
</evidence>
<dbReference type="AlphaFoldDB" id="A0A9P6SS73"/>
<evidence type="ECO:0000313" key="3">
    <source>
        <dbReference type="Proteomes" id="UP000703661"/>
    </source>
</evidence>
<accession>A0A9P6SS73</accession>
<keyword evidence="3" id="KW-1185">Reference proteome</keyword>
<dbReference type="Pfam" id="PF06888">
    <property type="entry name" value="Put_Phosphatase"/>
    <property type="match status" value="1"/>
</dbReference>
<comment type="caution">
    <text evidence="2">The sequence shown here is derived from an EMBL/GenBank/DDBJ whole genome shotgun (WGS) entry which is preliminary data.</text>
</comment>
<dbReference type="GO" id="GO:0016791">
    <property type="term" value="F:phosphatase activity"/>
    <property type="evidence" value="ECO:0007669"/>
    <property type="project" value="InterPro"/>
</dbReference>
<feature type="non-terminal residue" evidence="2">
    <location>
        <position position="190"/>
    </location>
</feature>
<dbReference type="GO" id="GO:0046872">
    <property type="term" value="F:metal ion binding"/>
    <property type="evidence" value="ECO:0007669"/>
    <property type="project" value="UniProtKB-KW"/>
</dbReference>
<dbReference type="Gene3D" id="3.40.50.1000">
    <property type="entry name" value="HAD superfamily/HAD-like"/>
    <property type="match status" value="1"/>
</dbReference>
<dbReference type="EMBL" id="JAAAID010003808">
    <property type="protein sequence ID" value="KAF9995716.1"/>
    <property type="molecule type" value="Genomic_DNA"/>
</dbReference>
<dbReference type="InterPro" id="IPR016965">
    <property type="entry name" value="Pase_PHOSPHO-typ"/>
</dbReference>
<feature type="binding site" evidence="1">
    <location>
        <position position="118"/>
    </location>
    <ligand>
        <name>Mg(2+)</name>
        <dbReference type="ChEBI" id="CHEBI:18420"/>
    </ligand>
</feature>
<keyword evidence="1" id="KW-0479">Metal-binding</keyword>
<name>A0A9P6SS73_9FUNG</name>
<protein>
    <submittedName>
        <fullName evidence="2">Uncharacterized protein</fullName>
    </submittedName>
</protein>
<comment type="cofactor">
    <cofactor evidence="1">
        <name>Mg(2+)</name>
        <dbReference type="ChEBI" id="CHEBI:18420"/>
    </cofactor>
</comment>
<dbReference type="Proteomes" id="UP000703661">
    <property type="component" value="Unassembled WGS sequence"/>
</dbReference>
<dbReference type="PANTHER" id="PTHR20889:SF12">
    <property type="entry name" value="LP01149P"/>
    <property type="match status" value="1"/>
</dbReference>
<gene>
    <name evidence="2" type="ORF">BGZ80_007443</name>
</gene>
<sequence>NECLKEFHEQGGSGDVIRDALTKVPLDSHMIQHYKIRHLFSAVITNPGFWDENDRLHVQRLIPADAPPHNCPTRLCSLNICKGQEVDKLLENLVRRDSLQTGDAIEARTTTKMIYVGDGQNDYCPALRMQSSQDIFFVRRGRSLEKYLTKEGQDSAVRGAIKARTVFWERAGDILKELQAVPDFVGQSWK</sequence>